<comment type="similarity">
    <text evidence="1 11">Belongs to the RNA polymerase alpha chain family.</text>
</comment>
<dbReference type="GO" id="GO:0003899">
    <property type="term" value="F:DNA-directed RNA polymerase activity"/>
    <property type="evidence" value="ECO:0007669"/>
    <property type="project" value="UniProtKB-UniRule"/>
</dbReference>
<comment type="domain">
    <text evidence="11">The N-terminal domain is essential for RNAP assembly and basal transcription, whereas the C-terminal domain is involved in interaction with transcriptional regulators and with upstream promoter elements.</text>
</comment>
<keyword evidence="5 11" id="KW-0808">Transferase</keyword>
<dbReference type="Gene3D" id="1.10.150.20">
    <property type="entry name" value="5' to 3' exonuclease, C-terminal subdomain"/>
    <property type="match status" value="1"/>
</dbReference>
<evidence type="ECO:0000256" key="5">
    <source>
        <dbReference type="ARBA" id="ARBA00022679"/>
    </source>
</evidence>
<dbReference type="NCBIfam" id="TIGR02027">
    <property type="entry name" value="rpoA"/>
    <property type="match status" value="1"/>
</dbReference>
<dbReference type="SUPFAM" id="SSF56553">
    <property type="entry name" value="Insert subdomain of RNA polymerase alpha subunit"/>
    <property type="match status" value="1"/>
</dbReference>
<accession>A0AAE5AHA2</accession>
<dbReference type="InterPro" id="IPR036603">
    <property type="entry name" value="RBP11-like"/>
</dbReference>
<dbReference type="FunFam" id="1.10.150.20:FF:000001">
    <property type="entry name" value="DNA-directed RNA polymerase subunit alpha"/>
    <property type="match status" value="1"/>
</dbReference>
<evidence type="ECO:0000256" key="7">
    <source>
        <dbReference type="ARBA" id="ARBA00023163"/>
    </source>
</evidence>
<dbReference type="Pfam" id="PF01193">
    <property type="entry name" value="RNA_pol_L"/>
    <property type="match status" value="1"/>
</dbReference>
<dbReference type="NCBIfam" id="NF003513">
    <property type="entry name" value="PRK05182.1-2"/>
    <property type="match status" value="1"/>
</dbReference>
<dbReference type="NCBIfam" id="NF003519">
    <property type="entry name" value="PRK05182.2-5"/>
    <property type="match status" value="1"/>
</dbReference>
<dbReference type="AlphaFoldDB" id="A0AAE5AHA2"/>
<proteinExistence type="inferred from homology"/>
<dbReference type="SMART" id="SM00662">
    <property type="entry name" value="RPOLD"/>
    <property type="match status" value="1"/>
</dbReference>
<dbReference type="Pfam" id="PF03118">
    <property type="entry name" value="RNA_pol_A_CTD"/>
    <property type="match status" value="1"/>
</dbReference>
<dbReference type="SUPFAM" id="SSF55257">
    <property type="entry name" value="RBP11-like subunits of RNA polymerase"/>
    <property type="match status" value="1"/>
</dbReference>
<evidence type="ECO:0000256" key="2">
    <source>
        <dbReference type="ARBA" id="ARBA00012418"/>
    </source>
</evidence>
<keyword evidence="6 11" id="KW-0548">Nucleotidyltransferase</keyword>
<dbReference type="GO" id="GO:0000428">
    <property type="term" value="C:DNA-directed RNA polymerase complex"/>
    <property type="evidence" value="ECO:0007669"/>
    <property type="project" value="UniProtKB-KW"/>
</dbReference>
<name>A0AAE5AHA2_9RICK</name>
<dbReference type="GO" id="GO:0003677">
    <property type="term" value="F:DNA binding"/>
    <property type="evidence" value="ECO:0007669"/>
    <property type="project" value="UniProtKB-UniRule"/>
</dbReference>
<evidence type="ECO:0000256" key="11">
    <source>
        <dbReference type="HAMAP-Rule" id="MF_00059"/>
    </source>
</evidence>
<dbReference type="Gene3D" id="2.170.120.12">
    <property type="entry name" value="DNA-directed RNA polymerase, insert domain"/>
    <property type="match status" value="1"/>
</dbReference>
<dbReference type="HAMAP" id="MF_00059">
    <property type="entry name" value="RNApol_bact_RpoA"/>
    <property type="match status" value="1"/>
</dbReference>
<dbReference type="Pfam" id="PF01000">
    <property type="entry name" value="RNA_pol_A_bac"/>
    <property type="match status" value="1"/>
</dbReference>
<dbReference type="CDD" id="cd06928">
    <property type="entry name" value="RNAP_alpha_NTD"/>
    <property type="match status" value="1"/>
</dbReference>
<dbReference type="InterPro" id="IPR011262">
    <property type="entry name" value="DNA-dir_RNA_pol_insert"/>
</dbReference>
<dbReference type="GO" id="GO:0046983">
    <property type="term" value="F:protein dimerization activity"/>
    <property type="evidence" value="ECO:0007669"/>
    <property type="project" value="InterPro"/>
</dbReference>
<evidence type="ECO:0000256" key="3">
    <source>
        <dbReference type="ARBA" id="ARBA00015972"/>
    </source>
</evidence>
<dbReference type="EC" id="2.7.7.6" evidence="2 11"/>
<evidence type="ECO:0000259" key="12">
    <source>
        <dbReference type="SMART" id="SM00662"/>
    </source>
</evidence>
<protein>
    <recommendedName>
        <fullName evidence="3 11">DNA-directed RNA polymerase subunit alpha</fullName>
        <shortName evidence="11">RNAP subunit alpha</shortName>
        <ecNumber evidence="2 11">2.7.7.6</ecNumber>
    </recommendedName>
    <alternativeName>
        <fullName evidence="9 11">RNA polymerase subunit alpha</fullName>
    </alternativeName>
    <alternativeName>
        <fullName evidence="8 11">Transcriptase subunit alpha</fullName>
    </alternativeName>
</protein>
<dbReference type="Gene3D" id="3.30.1360.10">
    <property type="entry name" value="RNA polymerase, RBP11-like subunit"/>
    <property type="match status" value="1"/>
</dbReference>
<evidence type="ECO:0000256" key="4">
    <source>
        <dbReference type="ARBA" id="ARBA00022478"/>
    </source>
</evidence>
<evidence type="ECO:0000313" key="14">
    <source>
        <dbReference type="Proteomes" id="UP001289135"/>
    </source>
</evidence>
<evidence type="ECO:0000313" key="13">
    <source>
        <dbReference type="EMBL" id="MDZ5761340.1"/>
    </source>
</evidence>
<evidence type="ECO:0000256" key="1">
    <source>
        <dbReference type="ARBA" id="ARBA00007123"/>
    </source>
</evidence>
<gene>
    <name evidence="11" type="primary">rpoA</name>
    <name evidence="13" type="ORF">Lyticum_00513</name>
</gene>
<comment type="subunit">
    <text evidence="11">Homodimer. The RNAP catalytic core consists of 2 alpha, 1 beta, 1 beta' and 1 omega subunit. When a sigma factor is associated with the core the holoenzyme is formed, which can initiate transcription.</text>
</comment>
<dbReference type="Proteomes" id="UP001289135">
    <property type="component" value="Unassembled WGS sequence"/>
</dbReference>
<comment type="function">
    <text evidence="11">DNA-dependent RNA polymerase catalyzes the transcription of DNA into RNA using the four ribonucleoside triphosphates as substrates.</text>
</comment>
<keyword evidence="7 11" id="KW-0804">Transcription</keyword>
<dbReference type="InterPro" id="IPR036643">
    <property type="entry name" value="RNApol_insert_sf"/>
</dbReference>
<comment type="caution">
    <text evidence="13">The sequence shown here is derived from an EMBL/GenBank/DDBJ whole genome shotgun (WGS) entry which is preliminary data.</text>
</comment>
<organism evidence="13 14">
    <name type="scientific">Lyticum sinuosum</name>
    <dbReference type="NCBI Taxonomy" id="1332059"/>
    <lineage>
        <taxon>Bacteria</taxon>
        <taxon>Pseudomonadati</taxon>
        <taxon>Pseudomonadota</taxon>
        <taxon>Alphaproteobacteria</taxon>
        <taxon>Rickettsiales</taxon>
        <taxon>Lyticum</taxon>
    </lineage>
</organism>
<evidence type="ECO:0000256" key="8">
    <source>
        <dbReference type="ARBA" id="ARBA00032524"/>
    </source>
</evidence>
<keyword evidence="4 11" id="KW-0240">DNA-directed RNA polymerase</keyword>
<sequence>MAYYITEIKNPNSVTFRTEPLERGFGTTLGNALRRVLLSSIPGAAVVAVRINDAEHEYSSIHGIKEDFLDIILNLKSMPVGLKSGVNRIKAKIKMKGPAIVTARMLQIEEINEMPRKDNNDQILIIPDLDYIICHLDKNAELDLSLIILKGSGYKQAGSISVNSPVSASGRYILMDAIFSPVKTCTYSVDVAKVGKESNYDSLDLTVQTNGTITPDIALSYAARILQEQFKMFVGDCEVTEKNNKEKNELPFDPKLLTKVSHLELSVRSHNCLKNENIIYIGDLVTKSEVKMLHTPNFGKKSLNEIKDVLNKMGLRFGMDVPQWPPKNIKELSEKYDEHINGTTESF</sequence>
<feature type="region of interest" description="Alpha N-terminal domain (alpha-NTD)" evidence="11">
    <location>
        <begin position="1"/>
        <end position="240"/>
    </location>
</feature>
<dbReference type="InterPro" id="IPR011773">
    <property type="entry name" value="DNA-dir_RpoA"/>
</dbReference>
<keyword evidence="14" id="KW-1185">Reference proteome</keyword>
<evidence type="ECO:0000256" key="9">
    <source>
        <dbReference type="ARBA" id="ARBA00033070"/>
    </source>
</evidence>
<reference evidence="13" key="1">
    <citation type="submission" date="2023-02" db="EMBL/GenBank/DDBJ databases">
        <title>Host association and intracellularity evolved multiple times independently in the Rickettsiales.</title>
        <authorList>
            <person name="Castelli M."/>
            <person name="Nardi T."/>
            <person name="Gammuto L."/>
            <person name="Bellinzona G."/>
            <person name="Sabaneyeva E."/>
            <person name="Potekhin A."/>
            <person name="Serra V."/>
            <person name="Petroni G."/>
            <person name="Sassera D."/>
        </authorList>
    </citation>
    <scope>NUCLEOTIDE SEQUENCE</scope>
    <source>
        <strain evidence="13">USBL-36I1</strain>
    </source>
</reference>
<dbReference type="GO" id="GO:0005737">
    <property type="term" value="C:cytoplasm"/>
    <property type="evidence" value="ECO:0007669"/>
    <property type="project" value="UniProtKB-ARBA"/>
</dbReference>
<evidence type="ECO:0000256" key="6">
    <source>
        <dbReference type="ARBA" id="ARBA00022695"/>
    </source>
</evidence>
<dbReference type="RefSeq" id="WP_322498769.1">
    <property type="nucleotide sequence ID" value="NZ_JARGYU010000002.1"/>
</dbReference>
<dbReference type="InterPro" id="IPR011263">
    <property type="entry name" value="DNA-dir_RNA_pol_RpoA/D/Rpb3"/>
</dbReference>
<dbReference type="SUPFAM" id="SSF47789">
    <property type="entry name" value="C-terminal domain of RNA polymerase alpha subunit"/>
    <property type="match status" value="1"/>
</dbReference>
<feature type="domain" description="DNA-directed RNA polymerase RpoA/D/Rpb3-type" evidence="12">
    <location>
        <begin position="13"/>
        <end position="236"/>
    </location>
</feature>
<dbReference type="GO" id="GO:0006351">
    <property type="term" value="P:DNA-templated transcription"/>
    <property type="evidence" value="ECO:0007669"/>
    <property type="project" value="UniProtKB-UniRule"/>
</dbReference>
<evidence type="ECO:0000256" key="10">
    <source>
        <dbReference type="ARBA" id="ARBA00048552"/>
    </source>
</evidence>
<comment type="catalytic activity">
    <reaction evidence="10 11">
        <text>RNA(n) + a ribonucleoside 5'-triphosphate = RNA(n+1) + diphosphate</text>
        <dbReference type="Rhea" id="RHEA:21248"/>
        <dbReference type="Rhea" id="RHEA-COMP:14527"/>
        <dbReference type="Rhea" id="RHEA-COMP:17342"/>
        <dbReference type="ChEBI" id="CHEBI:33019"/>
        <dbReference type="ChEBI" id="CHEBI:61557"/>
        <dbReference type="ChEBI" id="CHEBI:140395"/>
        <dbReference type="EC" id="2.7.7.6"/>
    </reaction>
</comment>
<dbReference type="EMBL" id="JARGYU010000002">
    <property type="protein sequence ID" value="MDZ5761340.1"/>
    <property type="molecule type" value="Genomic_DNA"/>
</dbReference>
<dbReference type="InterPro" id="IPR011260">
    <property type="entry name" value="RNAP_asu_C"/>
</dbReference>
<feature type="region of interest" description="Alpha C-terminal domain (alpha-CTD)" evidence="11">
    <location>
        <begin position="252"/>
        <end position="347"/>
    </location>
</feature>